<dbReference type="AlphaFoldDB" id="A0A0F9J3A7"/>
<comment type="caution">
    <text evidence="2">The sequence shown here is derived from an EMBL/GenBank/DDBJ whole genome shotgun (WGS) entry which is preliminary data.</text>
</comment>
<dbReference type="SUPFAM" id="SSF52518">
    <property type="entry name" value="Thiamin diphosphate-binding fold (THDP-binding)"/>
    <property type="match status" value="1"/>
</dbReference>
<feature type="domain" description="Transketolase-like pyrimidine-binding" evidence="1">
    <location>
        <begin position="8"/>
        <end position="174"/>
    </location>
</feature>
<organism evidence="2">
    <name type="scientific">marine sediment metagenome</name>
    <dbReference type="NCBI Taxonomy" id="412755"/>
    <lineage>
        <taxon>unclassified sequences</taxon>
        <taxon>metagenomes</taxon>
        <taxon>ecological metagenomes</taxon>
    </lineage>
</organism>
<proteinExistence type="predicted"/>
<dbReference type="InterPro" id="IPR005475">
    <property type="entry name" value="Transketolase-like_Pyr-bd"/>
</dbReference>
<reference evidence="2" key="1">
    <citation type="journal article" date="2015" name="Nature">
        <title>Complex archaea that bridge the gap between prokaryotes and eukaryotes.</title>
        <authorList>
            <person name="Spang A."/>
            <person name="Saw J.H."/>
            <person name="Jorgensen S.L."/>
            <person name="Zaremba-Niedzwiedzka K."/>
            <person name="Martijn J."/>
            <person name="Lind A.E."/>
            <person name="van Eijk R."/>
            <person name="Schleper C."/>
            <person name="Guy L."/>
            <person name="Ettema T.J."/>
        </authorList>
    </citation>
    <scope>NUCLEOTIDE SEQUENCE</scope>
</reference>
<dbReference type="EMBL" id="LAZR01012420">
    <property type="protein sequence ID" value="KKM26924.1"/>
    <property type="molecule type" value="Genomic_DNA"/>
</dbReference>
<dbReference type="Pfam" id="PF02779">
    <property type="entry name" value="Transket_pyr"/>
    <property type="match status" value="1"/>
</dbReference>
<sequence length="174" mass="19193">MPVSESSFSYRDALTAAMTELASDTRVIFLGQGVRDPGTFMSTTLDHLPIDKRIELPVAEEMQMGMSIGLALAGFVPISIYPRWNFLILAANQLVNHLDKMQPHVIVRVGVGSTKPLDPGSQHRGDFTEAFRSMMPNTHIERLDNVSDIAKGYRQAYERTGPSILVEVADLYGG</sequence>
<gene>
    <name evidence="2" type="ORF">LCGC14_1579910</name>
</gene>
<evidence type="ECO:0000313" key="2">
    <source>
        <dbReference type="EMBL" id="KKM26924.1"/>
    </source>
</evidence>
<dbReference type="Gene3D" id="3.40.50.970">
    <property type="match status" value="1"/>
</dbReference>
<dbReference type="InterPro" id="IPR029061">
    <property type="entry name" value="THDP-binding"/>
</dbReference>
<protein>
    <recommendedName>
        <fullName evidence="1">Transketolase-like pyrimidine-binding domain-containing protein</fullName>
    </recommendedName>
</protein>
<accession>A0A0F9J3A7</accession>
<name>A0A0F9J3A7_9ZZZZ</name>
<evidence type="ECO:0000259" key="1">
    <source>
        <dbReference type="SMART" id="SM00861"/>
    </source>
</evidence>
<dbReference type="SMART" id="SM00861">
    <property type="entry name" value="Transket_pyr"/>
    <property type="match status" value="1"/>
</dbReference>